<evidence type="ECO:0000256" key="1">
    <source>
        <dbReference type="SAM" id="MobiDB-lite"/>
    </source>
</evidence>
<protein>
    <submittedName>
        <fullName evidence="2">Uncharacterized protein</fullName>
    </submittedName>
</protein>
<evidence type="ECO:0000313" key="2">
    <source>
        <dbReference type="EMBL" id="PBK65374.1"/>
    </source>
</evidence>
<proteinExistence type="predicted"/>
<dbReference type="EMBL" id="KZ293446">
    <property type="protein sequence ID" value="PBK65374.1"/>
    <property type="molecule type" value="Genomic_DNA"/>
</dbReference>
<reference evidence="3" key="1">
    <citation type="journal article" date="2017" name="Nat. Ecol. Evol.">
        <title>Genome expansion and lineage-specific genetic innovations in the forest pathogenic fungi Armillaria.</title>
        <authorList>
            <person name="Sipos G."/>
            <person name="Prasanna A.N."/>
            <person name="Walter M.C."/>
            <person name="O'Connor E."/>
            <person name="Balint B."/>
            <person name="Krizsan K."/>
            <person name="Kiss B."/>
            <person name="Hess J."/>
            <person name="Varga T."/>
            <person name="Slot J."/>
            <person name="Riley R."/>
            <person name="Boka B."/>
            <person name="Rigling D."/>
            <person name="Barry K."/>
            <person name="Lee J."/>
            <person name="Mihaltcheva S."/>
            <person name="LaButti K."/>
            <person name="Lipzen A."/>
            <person name="Waldron R."/>
            <person name="Moloney N.M."/>
            <person name="Sperisen C."/>
            <person name="Kredics L."/>
            <person name="Vagvoelgyi C."/>
            <person name="Patrignani A."/>
            <person name="Fitzpatrick D."/>
            <person name="Nagy I."/>
            <person name="Doyle S."/>
            <person name="Anderson J.B."/>
            <person name="Grigoriev I.V."/>
            <person name="Gueldener U."/>
            <person name="Muensterkoetter M."/>
            <person name="Nagy L.G."/>
        </authorList>
    </citation>
    <scope>NUCLEOTIDE SEQUENCE [LARGE SCALE GENOMIC DNA]</scope>
    <source>
        <strain evidence="3">28-4</strain>
    </source>
</reference>
<evidence type="ECO:0000313" key="3">
    <source>
        <dbReference type="Proteomes" id="UP000218334"/>
    </source>
</evidence>
<accession>A0A2H3B918</accession>
<name>A0A2H3B918_9AGAR</name>
<dbReference type="STRING" id="1076256.A0A2H3B918"/>
<keyword evidence="3" id="KW-1185">Reference proteome</keyword>
<dbReference type="AlphaFoldDB" id="A0A2H3B918"/>
<feature type="region of interest" description="Disordered" evidence="1">
    <location>
        <begin position="52"/>
        <end position="88"/>
    </location>
</feature>
<sequence length="187" mass="21410">MSLREVFLYPTADNRSPKNYGVEEEAYRMFEMGEEMMKLPLKEKMKYEQGDNDGSFGLDISSDTKPQVESLRTRQDRKSRSSSSTSLRDDALAYPQVVQCTSPSTIRAASRHLVPSSLVFFTRPSYWVILRALIQVSTLIADAVHNTPGENFKKGQTAKEWFSRRAKYQRVNNRAVLETWKASRGTE</sequence>
<dbReference type="Proteomes" id="UP000218334">
    <property type="component" value="Unassembled WGS sequence"/>
</dbReference>
<organism evidence="2 3">
    <name type="scientific">Armillaria solidipes</name>
    <dbReference type="NCBI Taxonomy" id="1076256"/>
    <lineage>
        <taxon>Eukaryota</taxon>
        <taxon>Fungi</taxon>
        <taxon>Dikarya</taxon>
        <taxon>Basidiomycota</taxon>
        <taxon>Agaricomycotina</taxon>
        <taxon>Agaricomycetes</taxon>
        <taxon>Agaricomycetidae</taxon>
        <taxon>Agaricales</taxon>
        <taxon>Marasmiineae</taxon>
        <taxon>Physalacriaceae</taxon>
        <taxon>Armillaria</taxon>
    </lineage>
</organism>
<gene>
    <name evidence="2" type="ORF">ARMSODRAFT_1022478</name>
</gene>